<evidence type="ECO:0000313" key="2">
    <source>
        <dbReference type="Proteomes" id="UP000799755"/>
    </source>
</evidence>
<dbReference type="EMBL" id="MU003520">
    <property type="protein sequence ID" value="KAF2467514.1"/>
    <property type="molecule type" value="Genomic_DNA"/>
</dbReference>
<sequence length="275" mass="30309">MTLHQDPSFSNLTQSFQYHLQKVLEQLQKDPLSITADDARRLHEHYNAVDERSSRIISAVESFAVANHEIQSEKGEPHSVSDEASLQSIVIDLHATIDANPGSVTPEVLKLAQTAVSKMQKAIGHTHAPHPELEPLLQEEYAKIEPKVEKGIVTKEEADKLHSLEARAHGHTEKGGLTAHAQSIAAKREKRKSMSLSDTSNGQGLSHEEQSHKDMEANLENVALALRPKIGREPENLAKDETNMLHSRESRAHGHTEKGIITADKNENTTAVAAE</sequence>
<organism evidence="1 2">
    <name type="scientific">Lindgomyces ingoldianus</name>
    <dbReference type="NCBI Taxonomy" id="673940"/>
    <lineage>
        <taxon>Eukaryota</taxon>
        <taxon>Fungi</taxon>
        <taxon>Dikarya</taxon>
        <taxon>Ascomycota</taxon>
        <taxon>Pezizomycotina</taxon>
        <taxon>Dothideomycetes</taxon>
        <taxon>Pleosporomycetidae</taxon>
        <taxon>Pleosporales</taxon>
        <taxon>Lindgomycetaceae</taxon>
        <taxon>Lindgomyces</taxon>
    </lineage>
</organism>
<proteinExistence type="predicted"/>
<reference evidence="1" key="1">
    <citation type="journal article" date="2020" name="Stud. Mycol.">
        <title>101 Dothideomycetes genomes: a test case for predicting lifestyles and emergence of pathogens.</title>
        <authorList>
            <person name="Haridas S."/>
            <person name="Albert R."/>
            <person name="Binder M."/>
            <person name="Bloem J."/>
            <person name="Labutti K."/>
            <person name="Salamov A."/>
            <person name="Andreopoulos B."/>
            <person name="Baker S."/>
            <person name="Barry K."/>
            <person name="Bills G."/>
            <person name="Bluhm B."/>
            <person name="Cannon C."/>
            <person name="Castanera R."/>
            <person name="Culley D."/>
            <person name="Daum C."/>
            <person name="Ezra D."/>
            <person name="Gonzalez J."/>
            <person name="Henrissat B."/>
            <person name="Kuo A."/>
            <person name="Liang C."/>
            <person name="Lipzen A."/>
            <person name="Lutzoni F."/>
            <person name="Magnuson J."/>
            <person name="Mondo S."/>
            <person name="Nolan M."/>
            <person name="Ohm R."/>
            <person name="Pangilinan J."/>
            <person name="Park H.-J."/>
            <person name="Ramirez L."/>
            <person name="Alfaro M."/>
            <person name="Sun H."/>
            <person name="Tritt A."/>
            <person name="Yoshinaga Y."/>
            <person name="Zwiers L.-H."/>
            <person name="Turgeon B."/>
            <person name="Goodwin S."/>
            <person name="Spatafora J."/>
            <person name="Crous P."/>
            <person name="Grigoriev I."/>
        </authorList>
    </citation>
    <scope>NUCLEOTIDE SEQUENCE</scope>
    <source>
        <strain evidence="1">ATCC 200398</strain>
    </source>
</reference>
<gene>
    <name evidence="1" type="ORF">BDR25DRAFT_374841</name>
</gene>
<accession>A0ACB6QKM2</accession>
<keyword evidence="2" id="KW-1185">Reference proteome</keyword>
<protein>
    <submittedName>
        <fullName evidence="1">Uncharacterized protein</fullName>
    </submittedName>
</protein>
<evidence type="ECO:0000313" key="1">
    <source>
        <dbReference type="EMBL" id="KAF2467514.1"/>
    </source>
</evidence>
<dbReference type="Proteomes" id="UP000799755">
    <property type="component" value="Unassembled WGS sequence"/>
</dbReference>
<name>A0ACB6QKM2_9PLEO</name>
<comment type="caution">
    <text evidence="1">The sequence shown here is derived from an EMBL/GenBank/DDBJ whole genome shotgun (WGS) entry which is preliminary data.</text>
</comment>